<feature type="domain" description="DNA helicase Pif1-like 2B" evidence="2">
    <location>
        <begin position="818"/>
        <end position="863"/>
    </location>
</feature>
<comment type="caution">
    <text evidence="3">The sequence shown here is derived from an EMBL/GenBank/DDBJ whole genome shotgun (WGS) entry which is preliminary data.</text>
</comment>
<evidence type="ECO:0000259" key="1">
    <source>
        <dbReference type="Pfam" id="PF14214"/>
    </source>
</evidence>
<dbReference type="PANTHER" id="PTHR10492:SF57">
    <property type="entry name" value="ATP-DEPENDENT DNA HELICASE"/>
    <property type="match status" value="1"/>
</dbReference>
<evidence type="ECO:0000313" key="3">
    <source>
        <dbReference type="EMBL" id="KNF00912.1"/>
    </source>
</evidence>
<dbReference type="Proteomes" id="UP000054564">
    <property type="component" value="Unassembled WGS sequence"/>
</dbReference>
<gene>
    <name evidence="3" type="ORF">PSTG_05804</name>
</gene>
<name>A0A0L0VNW5_9BASI</name>
<organism evidence="3 4">
    <name type="scientific">Puccinia striiformis f. sp. tritici PST-78</name>
    <dbReference type="NCBI Taxonomy" id="1165861"/>
    <lineage>
        <taxon>Eukaryota</taxon>
        <taxon>Fungi</taxon>
        <taxon>Dikarya</taxon>
        <taxon>Basidiomycota</taxon>
        <taxon>Pucciniomycotina</taxon>
        <taxon>Pucciniomycetes</taxon>
        <taxon>Pucciniales</taxon>
        <taxon>Pucciniaceae</taxon>
        <taxon>Puccinia</taxon>
    </lineage>
</organism>
<dbReference type="Pfam" id="PF14214">
    <property type="entry name" value="Helitron_like_N"/>
    <property type="match status" value="1"/>
</dbReference>
<dbReference type="InterPro" id="IPR025476">
    <property type="entry name" value="Helitron_helicase-like"/>
</dbReference>
<accession>A0A0L0VNW5</accession>
<keyword evidence="4" id="KW-1185">Reference proteome</keyword>
<sequence length="983" mass="110524">MVELRGVAVPNQAKNNEKAILGNFNLKIPHRLGSCAIACNSCGALHWRVEACVKERANETISFSMCCQKNKVTLPGFDTSAPKYPPILKELLVGSTDRVNIFRINGGLTHLISSIEPIDKNEAGYSQIFVVGDGGTEEVNSRIRKAQGRGGNNGKGGKMQEDIVSILMQQVDEHNPCTKFYRTARQVLHEKKGSSFKLQGVPNASVDPKRYNQPTVEDVAVVIEGPGDIIGERQIALNRRDDNNGIIYTGRGHQGYNKLVASLENEQVPDGRRVILPSTFIGGPRAMGQLYHDAMAICRKYGPPSLFITMTANPDWFDIQDLLQFGKKAYDDPTIVARVFHLKLVELMKQLDKLDRLGTVVAFISTIEFQKRRLPHLHLMVTLDEKDKPTTPEIIDLLVSAEIPDKETDPILHALVTKFMLHGPCKGRACWNGKCCKYGFPKPYTARTVVIDGAYPAYLRRDTGIQVQKHTSLFDNRHVVAYNKFLTLEFECHINVEIPVNTTAIKYLYKYITKGHDRSYMKVEGCDETKAFVDARYISPPEAAWRLLKFPMSDRFPSVSRLAIQSENEQLIYFSGEDSAVGQVKSGRATQTTLTEYFKLNIEDARGAKGKRIRSLTYDEVATYFSWNRKKKVWCPQPQMGQTIGRVFSVHYLAGEKFYLRVLLLHRKGPTLFADLRTVDGIIHDSYQDACNALGLLIDDTLYDNTLHEASLYRSGFKIQRKDFSVVNLRHLNITSFESSEESNQALIHFVYADLKRIHNCGDEERLNYLNERCILAPLNKDVNKLNIEILGHLPGKSFISKSIDIPDPEGFDSLPEECLNKISIPSLPEHLIELKIGMPVVVTRNIYIKKGVCNGSRMILTGVGTTYLAGKLMSGPYAGVEIMLPKVKLHHKGGPRSGLSFYRYQFPIRPAYAMSVNKSQGQTLRRVGVTLETNVFAHGQLYVALSRVSDVKNLLVAKPSIREGIVNVVHKQIFKEKMKKMT</sequence>
<dbReference type="EMBL" id="AJIL01000033">
    <property type="protein sequence ID" value="KNF00912.1"/>
    <property type="molecule type" value="Genomic_DNA"/>
</dbReference>
<dbReference type="InterPro" id="IPR049163">
    <property type="entry name" value="Pif1-like_2B_dom"/>
</dbReference>
<dbReference type="Pfam" id="PF21530">
    <property type="entry name" value="Pif1_2B_dom"/>
    <property type="match status" value="1"/>
</dbReference>
<dbReference type="SUPFAM" id="SSF52540">
    <property type="entry name" value="P-loop containing nucleoside triphosphate hydrolases"/>
    <property type="match status" value="1"/>
</dbReference>
<protein>
    <submittedName>
        <fullName evidence="3">Uncharacterized protein</fullName>
    </submittedName>
</protein>
<dbReference type="AlphaFoldDB" id="A0A0L0VNW5"/>
<evidence type="ECO:0000313" key="4">
    <source>
        <dbReference type="Proteomes" id="UP000054564"/>
    </source>
</evidence>
<dbReference type="CDD" id="cd18809">
    <property type="entry name" value="SF1_C_RecD"/>
    <property type="match status" value="1"/>
</dbReference>
<dbReference type="STRING" id="1165861.A0A0L0VNW5"/>
<proteinExistence type="predicted"/>
<reference evidence="4" key="1">
    <citation type="submission" date="2014-03" db="EMBL/GenBank/DDBJ databases">
        <title>The Genome Sequence of Puccinia striiformis f. sp. tritici PST-78.</title>
        <authorList>
            <consortium name="The Broad Institute Genome Sequencing Platform"/>
            <person name="Cuomo C."/>
            <person name="Hulbert S."/>
            <person name="Chen X."/>
            <person name="Walker B."/>
            <person name="Young S.K."/>
            <person name="Zeng Q."/>
            <person name="Gargeya S."/>
            <person name="Fitzgerald M."/>
            <person name="Haas B."/>
            <person name="Abouelleil A."/>
            <person name="Alvarado L."/>
            <person name="Arachchi H.M."/>
            <person name="Berlin A.M."/>
            <person name="Chapman S.B."/>
            <person name="Goldberg J."/>
            <person name="Griggs A."/>
            <person name="Gujja S."/>
            <person name="Hansen M."/>
            <person name="Howarth C."/>
            <person name="Imamovic A."/>
            <person name="Larimer J."/>
            <person name="McCowan C."/>
            <person name="Montmayeur A."/>
            <person name="Murphy C."/>
            <person name="Neiman D."/>
            <person name="Pearson M."/>
            <person name="Priest M."/>
            <person name="Roberts A."/>
            <person name="Saif S."/>
            <person name="Shea T."/>
            <person name="Sisk P."/>
            <person name="Sykes S."/>
            <person name="Wortman J."/>
            <person name="Nusbaum C."/>
            <person name="Birren B."/>
        </authorList>
    </citation>
    <scope>NUCLEOTIDE SEQUENCE [LARGE SCALE GENOMIC DNA]</scope>
    <source>
        <strain evidence="4">race PST-78</strain>
    </source>
</reference>
<feature type="domain" description="Helitron helicase-like" evidence="1">
    <location>
        <begin position="267"/>
        <end position="381"/>
    </location>
</feature>
<dbReference type="PANTHER" id="PTHR10492">
    <property type="match status" value="1"/>
</dbReference>
<evidence type="ECO:0000259" key="2">
    <source>
        <dbReference type="Pfam" id="PF21530"/>
    </source>
</evidence>
<dbReference type="OrthoDB" id="3353471at2759"/>
<dbReference type="InterPro" id="IPR027417">
    <property type="entry name" value="P-loop_NTPase"/>
</dbReference>